<dbReference type="InterPro" id="IPR028905">
    <property type="entry name" value="Tox-REase-3_dom"/>
</dbReference>
<feature type="domain" description="Tox-REase-3" evidence="1">
    <location>
        <begin position="7"/>
        <end position="100"/>
    </location>
</feature>
<evidence type="ECO:0000313" key="3">
    <source>
        <dbReference type="Proteomes" id="UP000664844"/>
    </source>
</evidence>
<accession>A0ABS3FKC1</accession>
<comment type="caution">
    <text evidence="2">The sequence shown here is derived from an EMBL/GenBank/DDBJ whole genome shotgun (WGS) entry which is preliminary data.</text>
</comment>
<name>A0ABS3FKC1_9CYAN</name>
<dbReference type="Pfam" id="PF15647">
    <property type="entry name" value="Tox-REase-3"/>
    <property type="match status" value="1"/>
</dbReference>
<proteinExistence type="predicted"/>
<reference evidence="2 3" key="1">
    <citation type="submission" date="2021-03" db="EMBL/GenBank/DDBJ databases">
        <title>Metabolic Capacity of the Antarctic Cyanobacterium Phormidium pseudopriestleyi that Sustains Oxygenic Photosynthesis in the Presence of Hydrogen Sulfide.</title>
        <authorList>
            <person name="Lumian J.E."/>
            <person name="Jungblut A.D."/>
            <person name="Dillon M.L."/>
            <person name="Hawes I."/>
            <person name="Doran P.T."/>
            <person name="Mackey T.J."/>
            <person name="Dick G.J."/>
            <person name="Grettenberger C.L."/>
            <person name="Sumner D.Y."/>
        </authorList>
    </citation>
    <scope>NUCLEOTIDE SEQUENCE [LARGE SCALE GENOMIC DNA]</scope>
    <source>
        <strain evidence="2 3">FRX01</strain>
    </source>
</reference>
<organism evidence="2 3">
    <name type="scientific">Phormidium pseudopriestleyi FRX01</name>
    <dbReference type="NCBI Taxonomy" id="1759528"/>
    <lineage>
        <taxon>Bacteria</taxon>
        <taxon>Bacillati</taxon>
        <taxon>Cyanobacteriota</taxon>
        <taxon>Cyanophyceae</taxon>
        <taxon>Oscillatoriophycideae</taxon>
        <taxon>Oscillatoriales</taxon>
        <taxon>Oscillatoriaceae</taxon>
        <taxon>Phormidium</taxon>
    </lineage>
</organism>
<dbReference type="EMBL" id="JAFLQW010000006">
    <property type="protein sequence ID" value="MBO0347555.1"/>
    <property type="molecule type" value="Genomic_DNA"/>
</dbReference>
<dbReference type="RefSeq" id="WP_207086136.1">
    <property type="nucleotide sequence ID" value="NZ_JAFLQW010000006.1"/>
</dbReference>
<evidence type="ECO:0000259" key="1">
    <source>
        <dbReference type="Pfam" id="PF15647"/>
    </source>
</evidence>
<gene>
    <name evidence="2" type="ORF">J0895_00200</name>
</gene>
<dbReference type="Proteomes" id="UP000664844">
    <property type="component" value="Unassembled WGS sequence"/>
</dbReference>
<protein>
    <recommendedName>
        <fullName evidence="1">Tox-REase-3 domain-containing protein</fullName>
    </recommendedName>
</protein>
<keyword evidence="3" id="KW-1185">Reference proteome</keyword>
<evidence type="ECO:0000313" key="2">
    <source>
        <dbReference type="EMBL" id="MBO0347555.1"/>
    </source>
</evidence>
<sequence length="107" mass="12532">MSEQPGKEYEQQVRELTRGESQILDGREFDSVTDEALIQAKNYQSAVQRPHNFLGKKTRAQINATIRLAQKLGKRAEFWFKQEPHIKVRAYIEDKEGIIVVWEKETE</sequence>